<dbReference type="PROSITE" id="PS51900">
    <property type="entry name" value="CB"/>
    <property type="match status" value="1"/>
</dbReference>
<dbReference type="PANTHER" id="PTHR30349:SF94">
    <property type="entry name" value="INTEGRASE_RECOMBINASE HI_1414-RELATED"/>
    <property type="match status" value="1"/>
</dbReference>
<dbReference type="InterPro" id="IPR002104">
    <property type="entry name" value="Integrase_catalytic"/>
</dbReference>
<dbReference type="PROSITE" id="PS51898">
    <property type="entry name" value="TYR_RECOMBINASE"/>
    <property type="match status" value="1"/>
</dbReference>
<name>A0A2S5JEF4_9RHOB</name>
<protein>
    <submittedName>
        <fullName evidence="7">Phage integrase family protein</fullName>
    </submittedName>
</protein>
<feature type="domain" description="Tyr recombinase" evidence="5">
    <location>
        <begin position="153"/>
        <end position="320"/>
    </location>
</feature>
<dbReference type="OrthoDB" id="6388170at2"/>
<evidence type="ECO:0000256" key="1">
    <source>
        <dbReference type="ARBA" id="ARBA00022908"/>
    </source>
</evidence>
<dbReference type="InterPro" id="IPR013762">
    <property type="entry name" value="Integrase-like_cat_sf"/>
</dbReference>
<keyword evidence="3" id="KW-0233">DNA recombination</keyword>
<dbReference type="SUPFAM" id="SSF56349">
    <property type="entry name" value="DNA breaking-rejoining enzymes"/>
    <property type="match status" value="1"/>
</dbReference>
<dbReference type="AlphaFoldDB" id="A0A2S5JEF4"/>
<evidence type="ECO:0000313" key="8">
    <source>
        <dbReference type="Proteomes" id="UP000239736"/>
    </source>
</evidence>
<feature type="domain" description="Core-binding (CB)" evidence="6">
    <location>
        <begin position="53"/>
        <end position="132"/>
    </location>
</feature>
<keyword evidence="8" id="KW-1185">Reference proteome</keyword>
<dbReference type="GO" id="GO:0006310">
    <property type="term" value="P:DNA recombination"/>
    <property type="evidence" value="ECO:0007669"/>
    <property type="project" value="UniProtKB-KW"/>
</dbReference>
<dbReference type="InterPro" id="IPR050090">
    <property type="entry name" value="Tyrosine_recombinase_XerCD"/>
</dbReference>
<dbReference type="GO" id="GO:0015074">
    <property type="term" value="P:DNA integration"/>
    <property type="evidence" value="ECO:0007669"/>
    <property type="project" value="UniProtKB-KW"/>
</dbReference>
<evidence type="ECO:0000256" key="2">
    <source>
        <dbReference type="ARBA" id="ARBA00023125"/>
    </source>
</evidence>
<dbReference type="Gene3D" id="1.10.150.130">
    <property type="match status" value="1"/>
</dbReference>
<dbReference type="InterPro" id="IPR010998">
    <property type="entry name" value="Integrase_recombinase_N"/>
</dbReference>
<gene>
    <name evidence="7" type="ORF">LV82_02592</name>
</gene>
<evidence type="ECO:0000256" key="3">
    <source>
        <dbReference type="ARBA" id="ARBA00023172"/>
    </source>
</evidence>
<evidence type="ECO:0000256" key="4">
    <source>
        <dbReference type="PROSITE-ProRule" id="PRU01248"/>
    </source>
</evidence>
<dbReference type="PANTHER" id="PTHR30349">
    <property type="entry name" value="PHAGE INTEGRASE-RELATED"/>
    <property type="match status" value="1"/>
</dbReference>
<evidence type="ECO:0000313" key="7">
    <source>
        <dbReference type="EMBL" id="PPB79801.1"/>
    </source>
</evidence>
<sequence>MASIRRLGEKWRAEVYRKGQRKSKVFPTRREAREWAARVEFELDNPQEVAADATLGDLLDRYRREVTPGKRGRRSEEIRIERLKRDPISRMKLGRLTPDVFSAWRDDRLRVVGPATVRREMGFLSSVLNTARREWGMLADNPLSEVRRPSSPPPRDRLPTDAEIAALRAAAGDDLERLTARALHAFLFALETAMRAGEICSLRWDDVDLDRRVARLRETKNGRPRDVPLSTEAVRLLRELPRRDPVFGLTPRQLDALWRALRRKAGVSGLTFHDSRHAAITRLARKLDVLALARMVGHSDLRMLQVYYNETAEELARRLD</sequence>
<dbReference type="InterPro" id="IPR011010">
    <property type="entry name" value="DNA_brk_join_enz"/>
</dbReference>
<dbReference type="Pfam" id="PF00589">
    <property type="entry name" value="Phage_integrase"/>
    <property type="match status" value="1"/>
</dbReference>
<keyword evidence="2 4" id="KW-0238">DNA-binding</keyword>
<organism evidence="7 8">
    <name type="scientific">Albidovulum inexpectatum</name>
    <dbReference type="NCBI Taxonomy" id="196587"/>
    <lineage>
        <taxon>Bacteria</taxon>
        <taxon>Pseudomonadati</taxon>
        <taxon>Pseudomonadota</taxon>
        <taxon>Alphaproteobacteria</taxon>
        <taxon>Rhodobacterales</taxon>
        <taxon>Paracoccaceae</taxon>
        <taxon>Albidovulum</taxon>
    </lineage>
</organism>
<evidence type="ECO:0000259" key="5">
    <source>
        <dbReference type="PROSITE" id="PS51898"/>
    </source>
</evidence>
<dbReference type="EMBL" id="PRDS01000009">
    <property type="protein sequence ID" value="PPB79801.1"/>
    <property type="molecule type" value="Genomic_DNA"/>
</dbReference>
<reference evidence="7 8" key="1">
    <citation type="submission" date="2018-01" db="EMBL/GenBank/DDBJ databases">
        <title>Genomic Encyclopedia of Archaeal and Bacterial Type Strains, Phase II (KMG-II): from individual species to whole genera.</title>
        <authorList>
            <person name="Goeker M."/>
        </authorList>
    </citation>
    <scope>NUCLEOTIDE SEQUENCE [LARGE SCALE GENOMIC DNA]</scope>
    <source>
        <strain evidence="7 8">DSM 12048</strain>
    </source>
</reference>
<keyword evidence="1" id="KW-0229">DNA integration</keyword>
<dbReference type="InterPro" id="IPR044068">
    <property type="entry name" value="CB"/>
</dbReference>
<dbReference type="RefSeq" id="WP_104072319.1">
    <property type="nucleotide sequence ID" value="NZ_PRDS01000009.1"/>
</dbReference>
<dbReference type="GO" id="GO:0003677">
    <property type="term" value="F:DNA binding"/>
    <property type="evidence" value="ECO:0007669"/>
    <property type="project" value="UniProtKB-UniRule"/>
</dbReference>
<accession>A0A2S5JEF4</accession>
<evidence type="ECO:0000259" key="6">
    <source>
        <dbReference type="PROSITE" id="PS51900"/>
    </source>
</evidence>
<comment type="caution">
    <text evidence="7">The sequence shown here is derived from an EMBL/GenBank/DDBJ whole genome shotgun (WGS) entry which is preliminary data.</text>
</comment>
<dbReference type="CDD" id="cd00796">
    <property type="entry name" value="INT_Rci_Hp1_C"/>
    <property type="match status" value="1"/>
</dbReference>
<dbReference type="Gene3D" id="1.10.443.10">
    <property type="entry name" value="Intergrase catalytic core"/>
    <property type="match status" value="1"/>
</dbReference>
<dbReference type="Proteomes" id="UP000239736">
    <property type="component" value="Unassembled WGS sequence"/>
</dbReference>
<proteinExistence type="predicted"/>